<comment type="caution">
    <text evidence="1">The sequence shown here is derived from an EMBL/GenBank/DDBJ whole genome shotgun (WGS) entry which is preliminary data.</text>
</comment>
<organism evidence="1 2">
    <name type="scientific">Undibacterium umbellatum</name>
    <dbReference type="NCBI Taxonomy" id="2762300"/>
    <lineage>
        <taxon>Bacteria</taxon>
        <taxon>Pseudomonadati</taxon>
        <taxon>Pseudomonadota</taxon>
        <taxon>Betaproteobacteria</taxon>
        <taxon>Burkholderiales</taxon>
        <taxon>Oxalobacteraceae</taxon>
        <taxon>Undibacterium</taxon>
    </lineage>
</organism>
<sequence length="211" mass="23831">MQISENTRRSALLLHSMSEADKQWILGNLDDRDNQILNQLLSELKELGLPADQELLSDINSVNNPARETSATVTWPANVADLSMEQQIACLDTADYRDIFRVLAEESPELLAYFLQIHRWTWKNQFLASFDASMARRIQEASNPNREPYLSEPTVRAKKLQQALIAEIIRQVPAPRAIASSTKALESAGIVAQMLSRLGFGRKTTSMQKEY</sequence>
<protein>
    <submittedName>
        <fullName evidence="1">Uncharacterized protein</fullName>
    </submittedName>
</protein>
<dbReference type="Proteomes" id="UP000646911">
    <property type="component" value="Unassembled WGS sequence"/>
</dbReference>
<dbReference type="InterPro" id="IPR011002">
    <property type="entry name" value="FliG_a-hlx"/>
</dbReference>
<gene>
    <name evidence="1" type="ORF">H8L47_26480</name>
</gene>
<dbReference type="RefSeq" id="WP_186956836.1">
    <property type="nucleotide sequence ID" value="NZ_JACOFX010000024.1"/>
</dbReference>
<evidence type="ECO:0000313" key="2">
    <source>
        <dbReference type="Proteomes" id="UP000646911"/>
    </source>
</evidence>
<dbReference type="SUPFAM" id="SSF48029">
    <property type="entry name" value="FliG"/>
    <property type="match status" value="1"/>
</dbReference>
<name>A0ABR6ZIE3_9BURK</name>
<reference evidence="1 2" key="1">
    <citation type="submission" date="2020-08" db="EMBL/GenBank/DDBJ databases">
        <title>Novel species isolated from subtropical streams in China.</title>
        <authorList>
            <person name="Lu H."/>
        </authorList>
    </citation>
    <scope>NUCLEOTIDE SEQUENCE [LARGE SCALE GENOMIC DNA]</scope>
    <source>
        <strain evidence="1 2">NL8W</strain>
    </source>
</reference>
<proteinExistence type="predicted"/>
<accession>A0ABR6ZIE3</accession>
<evidence type="ECO:0000313" key="1">
    <source>
        <dbReference type="EMBL" id="MBC3911125.1"/>
    </source>
</evidence>
<keyword evidence="2" id="KW-1185">Reference proteome</keyword>
<dbReference type="EMBL" id="JACOFX010000024">
    <property type="protein sequence ID" value="MBC3911125.1"/>
    <property type="molecule type" value="Genomic_DNA"/>
</dbReference>